<dbReference type="PANTHER" id="PTHR34598:SF3">
    <property type="entry name" value="OXIDOREDUCTASE AN1597"/>
    <property type="match status" value="1"/>
</dbReference>
<keyword evidence="1" id="KW-0489">Methyltransferase</keyword>
<evidence type="ECO:0000313" key="2">
    <source>
        <dbReference type="Proteomes" id="UP000075260"/>
    </source>
</evidence>
<organism evidence="1 2">
    <name type="scientific">Sorangium cellulosum</name>
    <name type="common">Polyangium cellulosum</name>
    <dbReference type="NCBI Taxonomy" id="56"/>
    <lineage>
        <taxon>Bacteria</taxon>
        <taxon>Pseudomonadati</taxon>
        <taxon>Myxococcota</taxon>
        <taxon>Polyangia</taxon>
        <taxon>Polyangiales</taxon>
        <taxon>Polyangiaceae</taxon>
        <taxon>Sorangium</taxon>
    </lineage>
</organism>
<sequence>MPFVRGTVGYLKPADARPVIHLDDTGPEVPRENFEHDLREVPIVDARLAPAPPRIHHEGFELWDAPSRLHNFDDDEEALQAVYYPECVELACLVTGASRGFVFDHLRRKREEGRPPPLTFGRSGAASAAAALGRVHNDYSEDSGRRRLRLVLNDPEAAAAVRRYSIVNIWRSIGGVVRDTPLAVCDATSVNVGDLVPAELRYPRRVGEIYLSHHAPGHRWAYFSEMDTHEALVFKQFDSQASGTSRFTPHAAFDLPHIPSDAPLRRSIEVRCLVVYD</sequence>
<dbReference type="AlphaFoldDB" id="A0A150QAU1"/>
<keyword evidence="1" id="KW-0808">Transferase</keyword>
<dbReference type="GO" id="GO:0008168">
    <property type="term" value="F:methyltransferase activity"/>
    <property type="evidence" value="ECO:0007669"/>
    <property type="project" value="UniProtKB-KW"/>
</dbReference>
<dbReference type="Proteomes" id="UP000075260">
    <property type="component" value="Unassembled WGS sequence"/>
</dbReference>
<gene>
    <name evidence="1" type="ORF">BE15_28910</name>
</gene>
<dbReference type="PANTHER" id="PTHR34598">
    <property type="entry name" value="BLL6449 PROTEIN"/>
    <property type="match status" value="1"/>
</dbReference>
<reference evidence="1 2" key="1">
    <citation type="submission" date="2014-02" db="EMBL/GenBank/DDBJ databases">
        <title>The small core and large imbalanced accessory genome model reveals a collaborative survival strategy of Sorangium cellulosum strains in nature.</title>
        <authorList>
            <person name="Han K."/>
            <person name="Peng R."/>
            <person name="Blom J."/>
            <person name="Li Y.-Z."/>
        </authorList>
    </citation>
    <scope>NUCLEOTIDE SEQUENCE [LARGE SCALE GENOMIC DNA]</scope>
    <source>
        <strain evidence="1 2">So0008-312</strain>
    </source>
</reference>
<dbReference type="GO" id="GO:0016491">
    <property type="term" value="F:oxidoreductase activity"/>
    <property type="evidence" value="ECO:0007669"/>
    <property type="project" value="InterPro"/>
</dbReference>
<dbReference type="EMBL" id="JEMA01000862">
    <property type="protein sequence ID" value="KYF65043.1"/>
    <property type="molecule type" value="Genomic_DNA"/>
</dbReference>
<evidence type="ECO:0000313" key="1">
    <source>
        <dbReference type="EMBL" id="KYF65043.1"/>
    </source>
</evidence>
<comment type="caution">
    <text evidence="1">The sequence shown here is derived from an EMBL/GenBank/DDBJ whole genome shotgun (WGS) entry which is preliminary data.</text>
</comment>
<accession>A0A150QAU1</accession>
<proteinExistence type="predicted"/>
<dbReference type="GO" id="GO:0032259">
    <property type="term" value="P:methylation"/>
    <property type="evidence" value="ECO:0007669"/>
    <property type="project" value="UniProtKB-KW"/>
</dbReference>
<dbReference type="InterPro" id="IPR044053">
    <property type="entry name" value="AsaB-like"/>
</dbReference>
<name>A0A150QAU1_SORCE</name>
<dbReference type="NCBIfam" id="NF041278">
    <property type="entry name" value="CmcJ_NvfI_EfuI"/>
    <property type="match status" value="1"/>
</dbReference>
<protein>
    <submittedName>
        <fullName evidence="1">Methyltransferase</fullName>
    </submittedName>
</protein>